<dbReference type="GO" id="GO:0003995">
    <property type="term" value="F:acyl-CoA dehydrogenase activity"/>
    <property type="evidence" value="ECO:0007669"/>
    <property type="project" value="InterPro"/>
</dbReference>
<reference evidence="13 14" key="1">
    <citation type="submission" date="2009-05" db="EMBL/GenBank/DDBJ databases">
        <title>The draft genome of Acidovorax delafieldii 2AN.</title>
        <authorList>
            <consortium name="US DOE Joint Genome Institute (JGI-PGF)"/>
            <person name="Lucas S."/>
            <person name="Copeland A."/>
            <person name="Lapidus A."/>
            <person name="Glavina del Rio T."/>
            <person name="Tice H."/>
            <person name="Bruce D."/>
            <person name="Goodwin L."/>
            <person name="Pitluck S."/>
            <person name="Larimer F."/>
            <person name="Land M.L."/>
            <person name="Hauser L."/>
            <person name="Shelobolina E.S."/>
            <person name="Picardal F."/>
            <person name="Roden E."/>
            <person name="Emerson D."/>
        </authorList>
    </citation>
    <scope>NUCLEOTIDE SEQUENCE [LARGE SCALE GENOMIC DNA]</scope>
    <source>
        <strain evidence="13 14">2AN</strain>
    </source>
</reference>
<comment type="pathway">
    <text evidence="2">Siderophore biosynthesis; mycobactin biosynthesis.</text>
</comment>
<comment type="cofactor">
    <cofactor evidence="1">
        <name>FAD</name>
        <dbReference type="ChEBI" id="CHEBI:57692"/>
    </cofactor>
</comment>
<dbReference type="InterPro" id="IPR006089">
    <property type="entry name" value="Acyl-CoA_DH_CS"/>
</dbReference>
<evidence type="ECO:0000256" key="2">
    <source>
        <dbReference type="ARBA" id="ARBA00005102"/>
    </source>
</evidence>
<dbReference type="InterPro" id="IPR006091">
    <property type="entry name" value="Acyl-CoA_Oxase/DH_mid-dom"/>
</dbReference>
<keyword evidence="4" id="KW-0285">Flavoprotein</keyword>
<dbReference type="InterPro" id="IPR013786">
    <property type="entry name" value="AcylCoA_DH/ox_N"/>
</dbReference>
<dbReference type="InterPro" id="IPR009075">
    <property type="entry name" value="AcylCo_DH/oxidase_C"/>
</dbReference>
<evidence type="ECO:0000256" key="1">
    <source>
        <dbReference type="ARBA" id="ARBA00001974"/>
    </source>
</evidence>
<dbReference type="PANTHER" id="PTHR48083:SF20">
    <property type="entry name" value="LONG-CHAIN SPECIFIC ACYL-COA DEHYDROGENASE, MITOCHONDRIAL"/>
    <property type="match status" value="1"/>
</dbReference>
<dbReference type="InterPro" id="IPR009100">
    <property type="entry name" value="AcylCoA_DH/oxidase_NM_dom_sf"/>
</dbReference>
<dbReference type="FunFam" id="2.40.110.10:FF:000002">
    <property type="entry name" value="Acyl-CoA dehydrogenase fadE12"/>
    <property type="match status" value="1"/>
</dbReference>
<comment type="caution">
    <text evidence="13">The sequence shown here is derived from an EMBL/GenBank/DDBJ whole genome shotgun (WGS) entry which is preliminary data.</text>
</comment>
<dbReference type="Pfam" id="PF02770">
    <property type="entry name" value="Acyl-CoA_dh_M"/>
    <property type="match status" value="1"/>
</dbReference>
<dbReference type="SUPFAM" id="SSF56645">
    <property type="entry name" value="Acyl-CoA dehydrogenase NM domain-like"/>
    <property type="match status" value="1"/>
</dbReference>
<evidence type="ECO:0000313" key="14">
    <source>
        <dbReference type="Proteomes" id="UP000003856"/>
    </source>
</evidence>
<dbReference type="PROSITE" id="PS00073">
    <property type="entry name" value="ACYL_COA_DH_2"/>
    <property type="match status" value="1"/>
</dbReference>
<dbReference type="EMBL" id="ACQT01000179">
    <property type="protein sequence ID" value="EER58968.1"/>
    <property type="molecule type" value="Genomic_DNA"/>
</dbReference>
<dbReference type="Gene3D" id="2.40.110.10">
    <property type="entry name" value="Butyryl-CoA Dehydrogenase, subunit A, domain 2"/>
    <property type="match status" value="1"/>
</dbReference>
<dbReference type="PIRSF" id="PIRSF016578">
    <property type="entry name" value="HsaA"/>
    <property type="match status" value="1"/>
</dbReference>
<evidence type="ECO:0000256" key="3">
    <source>
        <dbReference type="ARBA" id="ARBA00009347"/>
    </source>
</evidence>
<accession>C5T985</accession>
<organism evidence="13 14">
    <name type="scientific">Acidovorax delafieldii 2AN</name>
    <dbReference type="NCBI Taxonomy" id="573060"/>
    <lineage>
        <taxon>Bacteria</taxon>
        <taxon>Pseudomonadati</taxon>
        <taxon>Pseudomonadota</taxon>
        <taxon>Betaproteobacteria</taxon>
        <taxon>Burkholderiales</taxon>
        <taxon>Comamonadaceae</taxon>
        <taxon>Acidovorax</taxon>
    </lineage>
</organism>
<comment type="function">
    <text evidence="7">Catalyzes the dehydrogenation at the alpha-beta position of ACP-bound acyl chains. This results in the introduction of a double bond in the lipidic chain, which is further transferred to the epsilon-amino group of lysine residue in the mycobactin core by MbtK.</text>
</comment>
<feature type="domain" description="Acyl-CoA dehydrogenase/oxidase C-terminal" evidence="10">
    <location>
        <begin position="295"/>
        <end position="444"/>
    </location>
</feature>
<evidence type="ECO:0000256" key="7">
    <source>
        <dbReference type="ARBA" id="ARBA00037085"/>
    </source>
</evidence>
<evidence type="ECO:0000256" key="8">
    <source>
        <dbReference type="ARBA" id="ARBA00040394"/>
    </source>
</evidence>
<evidence type="ECO:0000259" key="10">
    <source>
        <dbReference type="Pfam" id="PF00441"/>
    </source>
</evidence>
<dbReference type="GO" id="GO:0050660">
    <property type="term" value="F:flavin adenine dinucleotide binding"/>
    <property type="evidence" value="ECO:0007669"/>
    <property type="project" value="InterPro"/>
</dbReference>
<evidence type="ECO:0000259" key="12">
    <source>
        <dbReference type="Pfam" id="PF02771"/>
    </source>
</evidence>
<dbReference type="Gene3D" id="1.10.540.10">
    <property type="entry name" value="Acyl-CoA dehydrogenase/oxidase, N-terminal domain"/>
    <property type="match status" value="1"/>
</dbReference>
<evidence type="ECO:0000256" key="5">
    <source>
        <dbReference type="ARBA" id="ARBA00022827"/>
    </source>
</evidence>
<feature type="domain" description="Acyl-CoA oxidase/dehydrogenase middle" evidence="11">
    <location>
        <begin position="187"/>
        <end position="281"/>
    </location>
</feature>
<dbReference type="Proteomes" id="UP000003856">
    <property type="component" value="Unassembled WGS sequence"/>
</dbReference>
<dbReference type="Pfam" id="PF02771">
    <property type="entry name" value="Acyl-CoA_dh_N"/>
    <property type="match status" value="1"/>
</dbReference>
<feature type="domain" description="Acyl-CoA dehydrogenase/oxidase N-terminal" evidence="12">
    <location>
        <begin position="71"/>
        <end position="183"/>
    </location>
</feature>
<dbReference type="InterPro" id="IPR036250">
    <property type="entry name" value="AcylCo_DH-like_C"/>
</dbReference>
<protein>
    <recommendedName>
        <fullName evidence="8">Acyl-[acyl-carrier-protein] dehydrogenase MbtN</fullName>
    </recommendedName>
    <alternativeName>
        <fullName evidence="9">Mycobactin synthase protein N</fullName>
    </alternativeName>
</protein>
<dbReference type="PROSITE" id="PS00072">
    <property type="entry name" value="ACYL_COA_DH_1"/>
    <property type="match status" value="1"/>
</dbReference>
<dbReference type="GO" id="GO:0033539">
    <property type="term" value="P:fatty acid beta-oxidation using acyl-CoA dehydrogenase"/>
    <property type="evidence" value="ECO:0007669"/>
    <property type="project" value="TreeGrafter"/>
</dbReference>
<dbReference type="GO" id="GO:0005737">
    <property type="term" value="C:cytoplasm"/>
    <property type="evidence" value="ECO:0007669"/>
    <property type="project" value="TreeGrafter"/>
</dbReference>
<dbReference type="InterPro" id="IPR046373">
    <property type="entry name" value="Acyl-CoA_Oxase/DH_mid-dom_sf"/>
</dbReference>
<dbReference type="FunFam" id="1.20.140.10:FF:000001">
    <property type="entry name" value="Acyl-CoA dehydrogenase"/>
    <property type="match status" value="1"/>
</dbReference>
<evidence type="ECO:0000313" key="13">
    <source>
        <dbReference type="EMBL" id="EER58968.1"/>
    </source>
</evidence>
<dbReference type="InterPro" id="IPR050741">
    <property type="entry name" value="Acyl-CoA_dehydrogenase"/>
</dbReference>
<evidence type="ECO:0000256" key="6">
    <source>
        <dbReference type="ARBA" id="ARBA00023002"/>
    </source>
</evidence>
<dbReference type="PATRIC" id="fig|573060.9.peg.1545"/>
<evidence type="ECO:0000256" key="4">
    <source>
        <dbReference type="ARBA" id="ARBA00022630"/>
    </source>
</evidence>
<dbReference type="InterPro" id="IPR037069">
    <property type="entry name" value="AcylCoA_DH/ox_N_sf"/>
</dbReference>
<dbReference type="Gene3D" id="1.20.140.10">
    <property type="entry name" value="Butyryl-CoA Dehydrogenase, subunit A, domain 3"/>
    <property type="match status" value="1"/>
</dbReference>
<keyword evidence="6" id="KW-0560">Oxidoreductase</keyword>
<gene>
    <name evidence="13" type="ORF">AcdelDRAFT_3465</name>
</gene>
<evidence type="ECO:0000256" key="9">
    <source>
        <dbReference type="ARBA" id="ARBA00042660"/>
    </source>
</evidence>
<sequence>MRKGDATGAAGRPLRGGHWPGPRQFAGHCEFAMDSDNTREQLLELFHKALAASYFIATMLPNTFLTAEQQAELQLFKTSLERFCDTEIEPHYRDWEKAGLVSRELFRQMGENGYLCADVPEQYGGPGASVHFSFAVVEVLSRRGYGGFVGGLQVHNDIVPPYLLHCGTQAQRQHWLPRMASGEAVAAIGMTEPGAGSDLKAIRTTAKRDGDHYVINGSKIFISNGQHCDLLVLAAKTDPAAGAKGVSLFLVDTKAPGFTRGQNLEKIGQHAGDTSELFFNDLRVPADALLGGVEGQGFVQMMRELPRERLIIGVQAVHGAKGALDATVKYVQERQAFGQAVAQFQNTRFTLAQCASDIAAAEAFLTMSVAAYERGELTPEAVSALKLHTTEVFGRVADACLQLFGGYGYMAEYPISRFWTDARVLRIYGGTSEIMKELVARSLLGR</sequence>
<name>C5T985_ACIDE</name>
<keyword evidence="14" id="KW-1185">Reference proteome</keyword>
<dbReference type="AlphaFoldDB" id="C5T985"/>
<keyword evidence="5" id="KW-0274">FAD</keyword>
<dbReference type="Pfam" id="PF00441">
    <property type="entry name" value="Acyl-CoA_dh_1"/>
    <property type="match status" value="1"/>
</dbReference>
<proteinExistence type="inferred from homology"/>
<dbReference type="SUPFAM" id="SSF47203">
    <property type="entry name" value="Acyl-CoA dehydrogenase C-terminal domain-like"/>
    <property type="match status" value="1"/>
</dbReference>
<comment type="similarity">
    <text evidence="3">Belongs to the acyl-CoA dehydrogenase family.</text>
</comment>
<evidence type="ECO:0000259" key="11">
    <source>
        <dbReference type="Pfam" id="PF02770"/>
    </source>
</evidence>
<dbReference type="PANTHER" id="PTHR48083">
    <property type="entry name" value="MEDIUM-CHAIN SPECIFIC ACYL-COA DEHYDROGENASE, MITOCHONDRIAL-RELATED"/>
    <property type="match status" value="1"/>
</dbReference>